<dbReference type="PATRIC" id="fig|161398.10.peg.2688"/>
<dbReference type="AlphaFoldDB" id="A0A0S2K3Z8"/>
<dbReference type="InterPro" id="IPR007360">
    <property type="entry name" value="SirB"/>
</dbReference>
<gene>
    <name evidence="2" type="ORF">PP2015_2632</name>
</gene>
<dbReference type="Pfam" id="PF04247">
    <property type="entry name" value="SirB"/>
    <property type="match status" value="1"/>
</dbReference>
<dbReference type="PIRSF" id="PIRSF005610">
    <property type="entry name" value="SirB"/>
    <property type="match status" value="1"/>
</dbReference>
<keyword evidence="1" id="KW-0472">Membrane</keyword>
<dbReference type="OrthoDB" id="5296640at2"/>
<dbReference type="STRING" id="161398.PP2015_2632"/>
<evidence type="ECO:0000256" key="1">
    <source>
        <dbReference type="SAM" id="Phobius"/>
    </source>
</evidence>
<name>A0A0S2K3Z8_9GAMM</name>
<keyword evidence="1" id="KW-0812">Transmembrane</keyword>
<keyword evidence="3" id="KW-1185">Reference proteome</keyword>
<dbReference type="PANTHER" id="PTHR39594:SF1">
    <property type="entry name" value="PROTEIN YCHQ"/>
    <property type="match status" value="1"/>
</dbReference>
<dbReference type="EMBL" id="CP013187">
    <property type="protein sequence ID" value="ALO43120.1"/>
    <property type="molecule type" value="Genomic_DNA"/>
</dbReference>
<dbReference type="KEGG" id="pphe:PP2015_2632"/>
<accession>A0A0S2K3Z8</accession>
<reference evidence="2 3" key="1">
    <citation type="submission" date="2015-11" db="EMBL/GenBank/DDBJ databases">
        <authorList>
            <person name="Zhang Y."/>
            <person name="Guo Z."/>
        </authorList>
    </citation>
    <scope>NUCLEOTIDE SEQUENCE [LARGE SCALE GENOMIC DNA]</scope>
    <source>
        <strain evidence="2 3">KCTC 12086</strain>
    </source>
</reference>
<evidence type="ECO:0000313" key="3">
    <source>
        <dbReference type="Proteomes" id="UP000061457"/>
    </source>
</evidence>
<protein>
    <submittedName>
        <fullName evidence="2">Transcriptional regulator</fullName>
    </submittedName>
</protein>
<feature type="transmembrane region" description="Helical" evidence="1">
    <location>
        <begin position="39"/>
        <end position="64"/>
    </location>
</feature>
<keyword evidence="1" id="KW-1133">Transmembrane helix</keyword>
<sequence length="124" mass="13544">MEYIAIKHTHVMFALMSIILFYTRTVSRFMSGKLASNKLVFVGSHIIDTLLLVSAIALLVVASMNPLQQPWLTEKIILVIAYIGLGFVVAKSTQFKTQVIALTAATISLLLIGYLAGSKASFLL</sequence>
<organism evidence="2 3">
    <name type="scientific">Pseudoalteromonas phenolica</name>
    <dbReference type="NCBI Taxonomy" id="161398"/>
    <lineage>
        <taxon>Bacteria</taxon>
        <taxon>Pseudomonadati</taxon>
        <taxon>Pseudomonadota</taxon>
        <taxon>Gammaproteobacteria</taxon>
        <taxon>Alteromonadales</taxon>
        <taxon>Pseudoalteromonadaceae</taxon>
        <taxon>Pseudoalteromonas</taxon>
    </lineage>
</organism>
<feature type="transmembrane region" description="Helical" evidence="1">
    <location>
        <begin position="99"/>
        <end position="117"/>
    </location>
</feature>
<dbReference type="PANTHER" id="PTHR39594">
    <property type="entry name" value="PROTEIN YCHQ"/>
    <property type="match status" value="1"/>
</dbReference>
<dbReference type="GO" id="GO:0005886">
    <property type="term" value="C:plasma membrane"/>
    <property type="evidence" value="ECO:0007669"/>
    <property type="project" value="TreeGrafter"/>
</dbReference>
<feature type="transmembrane region" description="Helical" evidence="1">
    <location>
        <begin position="6"/>
        <end position="27"/>
    </location>
</feature>
<proteinExistence type="predicted"/>
<feature type="transmembrane region" description="Helical" evidence="1">
    <location>
        <begin position="76"/>
        <end position="92"/>
    </location>
</feature>
<evidence type="ECO:0000313" key="2">
    <source>
        <dbReference type="EMBL" id="ALO43120.1"/>
    </source>
</evidence>
<dbReference type="RefSeq" id="WP_058030801.1">
    <property type="nucleotide sequence ID" value="NZ_CP013187.1"/>
</dbReference>
<dbReference type="Proteomes" id="UP000061457">
    <property type="component" value="Chromosome I"/>
</dbReference>